<evidence type="ECO:0000256" key="6">
    <source>
        <dbReference type="HAMAP-Rule" id="MF_00073"/>
    </source>
</evidence>
<keyword evidence="3 6" id="KW-0694">RNA-binding</keyword>
<dbReference type="GO" id="GO:0031564">
    <property type="term" value="P:transcription antitermination"/>
    <property type="evidence" value="ECO:0007669"/>
    <property type="project" value="UniProtKB-KW"/>
</dbReference>
<dbReference type="GO" id="GO:0005829">
    <property type="term" value="C:cytosol"/>
    <property type="evidence" value="ECO:0007669"/>
    <property type="project" value="TreeGrafter"/>
</dbReference>
<evidence type="ECO:0000256" key="3">
    <source>
        <dbReference type="ARBA" id="ARBA00022884"/>
    </source>
</evidence>
<dbReference type="PANTHER" id="PTHR11078:SF3">
    <property type="entry name" value="ANTITERMINATION NUSB DOMAIN-CONTAINING PROTEIN"/>
    <property type="match status" value="1"/>
</dbReference>
<dbReference type="Pfam" id="PF01029">
    <property type="entry name" value="NusB"/>
    <property type="match status" value="1"/>
</dbReference>
<dbReference type="HAMAP" id="MF_00073">
    <property type="entry name" value="NusB"/>
    <property type="match status" value="1"/>
</dbReference>
<accession>A0AAV3X219</accession>
<dbReference type="Proteomes" id="UP001050975">
    <property type="component" value="Unassembled WGS sequence"/>
</dbReference>
<dbReference type="InterPro" id="IPR006027">
    <property type="entry name" value="NusB_RsmB_TIM44"/>
</dbReference>
<evidence type="ECO:0000256" key="5">
    <source>
        <dbReference type="ARBA" id="ARBA00023163"/>
    </source>
</evidence>
<evidence type="ECO:0000256" key="1">
    <source>
        <dbReference type="ARBA" id="ARBA00005952"/>
    </source>
</evidence>
<evidence type="ECO:0000256" key="2">
    <source>
        <dbReference type="ARBA" id="ARBA00022814"/>
    </source>
</evidence>
<dbReference type="GO" id="GO:0006353">
    <property type="term" value="P:DNA-templated transcription termination"/>
    <property type="evidence" value="ECO:0007669"/>
    <property type="project" value="UniProtKB-UniRule"/>
</dbReference>
<evidence type="ECO:0000256" key="4">
    <source>
        <dbReference type="ARBA" id="ARBA00023015"/>
    </source>
</evidence>
<keyword evidence="2 6" id="KW-0889">Transcription antitermination</keyword>
<dbReference type="NCBIfam" id="TIGR01951">
    <property type="entry name" value="nusB"/>
    <property type="match status" value="1"/>
</dbReference>
<dbReference type="GO" id="GO:0003723">
    <property type="term" value="F:RNA binding"/>
    <property type="evidence" value="ECO:0007669"/>
    <property type="project" value="UniProtKB-UniRule"/>
</dbReference>
<sequence length="205" mass="22966">MQPRQIARELALLSLSQLPANPEKLSEQQLADLVLAAVRTLSTEVQDALEASAAELKRAADRLLKSETRASDLQSATAMVKDAIELSQTAVNRLGGAIELPEFIHISNQREIRDYAMQIITTVNANRTEIDDILSKSLVDWQLNRLARVDRDILRIAVCEIQFMELAHQMAINQAVELAKRYSGEEGHRFINGVLRRTLEQINAI</sequence>
<comment type="function">
    <text evidence="6">Involved in transcription antitermination. Required for transcription of ribosomal RNA (rRNA) genes. Binds specifically to the boxA antiterminator sequence of the ribosomal RNA (rrn) operons.</text>
</comment>
<dbReference type="InterPro" id="IPR011605">
    <property type="entry name" value="NusB_fam"/>
</dbReference>
<proteinExistence type="inferred from homology"/>
<dbReference type="SUPFAM" id="SSF48013">
    <property type="entry name" value="NusB-like"/>
    <property type="match status" value="1"/>
</dbReference>
<dbReference type="Gene3D" id="1.10.940.10">
    <property type="entry name" value="NusB-like"/>
    <property type="match status" value="1"/>
</dbReference>
<evidence type="ECO:0000313" key="9">
    <source>
        <dbReference type="Proteomes" id="UP001050975"/>
    </source>
</evidence>
<reference evidence="8" key="1">
    <citation type="submission" date="2019-10" db="EMBL/GenBank/DDBJ databases">
        <title>Draft genome sequece of Microseira wollei NIES-4236.</title>
        <authorList>
            <person name="Yamaguchi H."/>
            <person name="Suzuki S."/>
            <person name="Kawachi M."/>
        </authorList>
    </citation>
    <scope>NUCLEOTIDE SEQUENCE</scope>
    <source>
        <strain evidence="8">NIES-4236</strain>
    </source>
</reference>
<organism evidence="8 9">
    <name type="scientific">Microseira wollei NIES-4236</name>
    <dbReference type="NCBI Taxonomy" id="2530354"/>
    <lineage>
        <taxon>Bacteria</taxon>
        <taxon>Bacillati</taxon>
        <taxon>Cyanobacteriota</taxon>
        <taxon>Cyanophyceae</taxon>
        <taxon>Oscillatoriophycideae</taxon>
        <taxon>Aerosakkonematales</taxon>
        <taxon>Aerosakkonemataceae</taxon>
        <taxon>Microseira</taxon>
    </lineage>
</organism>
<protein>
    <recommendedName>
        <fullName evidence="6">Transcription antitermination protein NusB</fullName>
    </recommendedName>
    <alternativeName>
        <fullName evidence="6">Antitermination factor NusB</fullName>
    </alternativeName>
</protein>
<keyword evidence="9" id="KW-1185">Reference proteome</keyword>
<evidence type="ECO:0000259" key="7">
    <source>
        <dbReference type="Pfam" id="PF01029"/>
    </source>
</evidence>
<gene>
    <name evidence="6" type="primary">nusB</name>
    <name evidence="8" type="ORF">MiSe_08270</name>
</gene>
<dbReference type="InterPro" id="IPR035926">
    <property type="entry name" value="NusB-like_sf"/>
</dbReference>
<dbReference type="RefSeq" id="WP_226575180.1">
    <property type="nucleotide sequence ID" value="NZ_BLAY01000008.1"/>
</dbReference>
<feature type="domain" description="NusB/RsmB/TIM44" evidence="7">
    <location>
        <begin position="109"/>
        <end position="198"/>
    </location>
</feature>
<dbReference type="PANTHER" id="PTHR11078">
    <property type="entry name" value="N UTILIZATION SUBSTANCE PROTEIN B-RELATED"/>
    <property type="match status" value="1"/>
</dbReference>
<comment type="caution">
    <text evidence="8">The sequence shown here is derived from an EMBL/GenBank/DDBJ whole genome shotgun (WGS) entry which is preliminary data.</text>
</comment>
<name>A0AAV3X219_9CYAN</name>
<dbReference type="AlphaFoldDB" id="A0AAV3X219"/>
<comment type="similarity">
    <text evidence="1 6">Belongs to the NusB family.</text>
</comment>
<keyword evidence="4 6" id="KW-0805">Transcription regulation</keyword>
<evidence type="ECO:0000313" key="8">
    <source>
        <dbReference type="EMBL" id="GET36079.1"/>
    </source>
</evidence>
<keyword evidence="5 6" id="KW-0804">Transcription</keyword>
<dbReference type="EMBL" id="BLAY01000008">
    <property type="protein sequence ID" value="GET36079.1"/>
    <property type="molecule type" value="Genomic_DNA"/>
</dbReference>